<accession>A0A8X8WUX1</accession>
<proteinExistence type="predicted"/>
<dbReference type="Pfam" id="PF02298">
    <property type="entry name" value="Cu_bind_like"/>
    <property type="match status" value="1"/>
</dbReference>
<protein>
    <recommendedName>
        <fullName evidence="6">Phytocyanin domain-containing protein</fullName>
    </recommendedName>
</protein>
<evidence type="ECO:0000256" key="5">
    <source>
        <dbReference type="SAM" id="SignalP"/>
    </source>
</evidence>
<dbReference type="GO" id="GO:0009055">
    <property type="term" value="F:electron transfer activity"/>
    <property type="evidence" value="ECO:0007669"/>
    <property type="project" value="InterPro"/>
</dbReference>
<dbReference type="PROSITE" id="PS00196">
    <property type="entry name" value="COPPER_BLUE"/>
    <property type="match status" value="1"/>
</dbReference>
<dbReference type="InterPro" id="IPR028871">
    <property type="entry name" value="BlueCu_1_BS"/>
</dbReference>
<evidence type="ECO:0000313" key="8">
    <source>
        <dbReference type="Proteomes" id="UP000298416"/>
    </source>
</evidence>
<dbReference type="EMBL" id="PNBA02000014">
    <property type="protein sequence ID" value="KAG6400426.1"/>
    <property type="molecule type" value="Genomic_DNA"/>
</dbReference>
<dbReference type="Gene3D" id="2.60.40.420">
    <property type="entry name" value="Cupredoxins - blue copper proteins"/>
    <property type="match status" value="1"/>
</dbReference>
<keyword evidence="8" id="KW-1185">Reference proteome</keyword>
<evidence type="ECO:0000256" key="4">
    <source>
        <dbReference type="SAM" id="Phobius"/>
    </source>
</evidence>
<evidence type="ECO:0000256" key="3">
    <source>
        <dbReference type="ARBA" id="ARBA00023180"/>
    </source>
</evidence>
<dbReference type="GO" id="GO:0005886">
    <property type="term" value="C:plasma membrane"/>
    <property type="evidence" value="ECO:0007669"/>
    <property type="project" value="TreeGrafter"/>
</dbReference>
<feature type="chain" id="PRO_5036455529" description="Phytocyanin domain-containing protein" evidence="5">
    <location>
        <begin position="25"/>
        <end position="191"/>
    </location>
</feature>
<reference evidence="7" key="1">
    <citation type="submission" date="2018-01" db="EMBL/GenBank/DDBJ databases">
        <authorList>
            <person name="Mao J.F."/>
        </authorList>
    </citation>
    <scope>NUCLEOTIDE SEQUENCE</scope>
    <source>
        <strain evidence="7">Huo1</strain>
        <tissue evidence="7">Leaf</tissue>
    </source>
</reference>
<evidence type="ECO:0000256" key="1">
    <source>
        <dbReference type="ARBA" id="ARBA00022723"/>
    </source>
</evidence>
<keyword evidence="4" id="KW-0472">Membrane</keyword>
<comment type="caution">
    <text evidence="7">The sequence shown here is derived from an EMBL/GenBank/DDBJ whole genome shotgun (WGS) entry which is preliminary data.</text>
</comment>
<dbReference type="PANTHER" id="PTHR33021:SF193">
    <property type="entry name" value="OS06G0218600 PROTEIN"/>
    <property type="match status" value="1"/>
</dbReference>
<keyword evidence="1" id="KW-0479">Metal-binding</keyword>
<keyword evidence="2" id="KW-0186">Copper</keyword>
<name>A0A8X8WUX1_SALSN</name>
<dbReference type="PANTHER" id="PTHR33021">
    <property type="entry name" value="BLUE COPPER PROTEIN"/>
    <property type="match status" value="1"/>
</dbReference>
<feature type="domain" description="Phytocyanin" evidence="6">
    <location>
        <begin position="26"/>
        <end position="124"/>
    </location>
</feature>
<dbReference type="AlphaFoldDB" id="A0A8X8WUX1"/>
<dbReference type="OrthoDB" id="206968at2759"/>
<evidence type="ECO:0000256" key="2">
    <source>
        <dbReference type="ARBA" id="ARBA00023008"/>
    </source>
</evidence>
<dbReference type="PROSITE" id="PS51485">
    <property type="entry name" value="PHYTOCYANIN"/>
    <property type="match status" value="1"/>
</dbReference>
<organism evidence="7">
    <name type="scientific">Salvia splendens</name>
    <name type="common">Scarlet sage</name>
    <dbReference type="NCBI Taxonomy" id="180675"/>
    <lineage>
        <taxon>Eukaryota</taxon>
        <taxon>Viridiplantae</taxon>
        <taxon>Streptophyta</taxon>
        <taxon>Embryophyta</taxon>
        <taxon>Tracheophyta</taxon>
        <taxon>Spermatophyta</taxon>
        <taxon>Magnoliopsida</taxon>
        <taxon>eudicotyledons</taxon>
        <taxon>Gunneridae</taxon>
        <taxon>Pentapetalae</taxon>
        <taxon>asterids</taxon>
        <taxon>lamiids</taxon>
        <taxon>Lamiales</taxon>
        <taxon>Lamiaceae</taxon>
        <taxon>Nepetoideae</taxon>
        <taxon>Mentheae</taxon>
        <taxon>Salviinae</taxon>
        <taxon>Salvia</taxon>
        <taxon>Salvia subgen. Calosphace</taxon>
        <taxon>core Calosphace</taxon>
    </lineage>
</organism>
<dbReference type="SUPFAM" id="SSF49503">
    <property type="entry name" value="Cupredoxins"/>
    <property type="match status" value="1"/>
</dbReference>
<dbReference type="InterPro" id="IPR008972">
    <property type="entry name" value="Cupredoxin"/>
</dbReference>
<dbReference type="GO" id="GO:0046872">
    <property type="term" value="F:metal ion binding"/>
    <property type="evidence" value="ECO:0007669"/>
    <property type="project" value="UniProtKB-KW"/>
</dbReference>
<reference evidence="7" key="2">
    <citation type="submission" date="2020-08" db="EMBL/GenBank/DDBJ databases">
        <title>Plant Genome Project.</title>
        <authorList>
            <person name="Zhang R.-G."/>
        </authorList>
    </citation>
    <scope>NUCLEOTIDE SEQUENCE</scope>
    <source>
        <strain evidence="7">Huo1</strain>
        <tissue evidence="7">Leaf</tissue>
    </source>
</reference>
<keyword evidence="4" id="KW-0812">Transmembrane</keyword>
<keyword evidence="3" id="KW-0325">Glycoprotein</keyword>
<feature type="signal peptide" evidence="5">
    <location>
        <begin position="1"/>
        <end position="24"/>
    </location>
</feature>
<dbReference type="CDD" id="cd04216">
    <property type="entry name" value="Phytocyanin"/>
    <property type="match status" value="1"/>
</dbReference>
<dbReference type="InterPro" id="IPR003245">
    <property type="entry name" value="Phytocyanin_dom"/>
</dbReference>
<keyword evidence="5" id="KW-0732">Signal</keyword>
<keyword evidence="4" id="KW-1133">Transmembrane helix</keyword>
<feature type="transmembrane region" description="Helical" evidence="4">
    <location>
        <begin position="173"/>
        <end position="190"/>
    </location>
</feature>
<dbReference type="Proteomes" id="UP000298416">
    <property type="component" value="Unassembled WGS sequence"/>
</dbReference>
<evidence type="ECO:0000313" key="7">
    <source>
        <dbReference type="EMBL" id="KAG6400426.1"/>
    </source>
</evidence>
<gene>
    <name evidence="7" type="ORF">SASPL_137257</name>
</gene>
<dbReference type="FunFam" id="2.60.40.420:FF:000003">
    <property type="entry name" value="Blue copper"/>
    <property type="match status" value="1"/>
</dbReference>
<dbReference type="InterPro" id="IPR039391">
    <property type="entry name" value="Phytocyanin-like"/>
</dbReference>
<sequence>MRMERLRSGIACLMIICGIIEAAAATVFTVGDTSGWSIGSDYSTWASDKTFSIGDTLVFTYPPGHTVDEVSASDYKTCAVGNAIASDSSGSTSVSLKTAGPHYYICGVPGHCGGGMKLSITVSAAAAGGGVVPGNTNVSPVPPAAVTALPPPASMAVPAGGGFTDPYASSARLSPAAVVAFYALAIFMWFV</sequence>
<evidence type="ECO:0000259" key="6">
    <source>
        <dbReference type="PROSITE" id="PS51485"/>
    </source>
</evidence>